<dbReference type="AlphaFoldDB" id="A0AAE0JNN0"/>
<feature type="domain" description="Rhodopsin" evidence="8">
    <location>
        <begin position="22"/>
        <end position="248"/>
    </location>
</feature>
<gene>
    <name evidence="9" type="ORF">B0H65DRAFT_504353</name>
</gene>
<evidence type="ECO:0000256" key="3">
    <source>
        <dbReference type="ARBA" id="ARBA00022989"/>
    </source>
</evidence>
<dbReference type="InterPro" id="IPR052337">
    <property type="entry name" value="SAT4-like"/>
</dbReference>
<keyword evidence="10" id="KW-1185">Reference proteome</keyword>
<accession>A0AAE0JNN0</accession>
<feature type="transmembrane region" description="Helical" evidence="7">
    <location>
        <begin position="63"/>
        <end position="87"/>
    </location>
</feature>
<evidence type="ECO:0000256" key="2">
    <source>
        <dbReference type="ARBA" id="ARBA00022692"/>
    </source>
</evidence>
<name>A0AAE0JNN0_9PEZI</name>
<dbReference type="Pfam" id="PF20684">
    <property type="entry name" value="Fung_rhodopsin"/>
    <property type="match status" value="1"/>
</dbReference>
<evidence type="ECO:0000259" key="8">
    <source>
        <dbReference type="Pfam" id="PF20684"/>
    </source>
</evidence>
<dbReference type="GO" id="GO:0016020">
    <property type="term" value="C:membrane"/>
    <property type="evidence" value="ECO:0007669"/>
    <property type="project" value="UniProtKB-SubCell"/>
</dbReference>
<feature type="transmembrane region" description="Helical" evidence="7">
    <location>
        <begin position="99"/>
        <end position="121"/>
    </location>
</feature>
<feature type="transmembrane region" description="Helical" evidence="7">
    <location>
        <begin position="218"/>
        <end position="243"/>
    </location>
</feature>
<feature type="transmembrane region" description="Helical" evidence="7">
    <location>
        <begin position="150"/>
        <end position="174"/>
    </location>
</feature>
<organism evidence="9 10">
    <name type="scientific">Neurospora tetraspora</name>
    <dbReference type="NCBI Taxonomy" id="94610"/>
    <lineage>
        <taxon>Eukaryota</taxon>
        <taxon>Fungi</taxon>
        <taxon>Dikarya</taxon>
        <taxon>Ascomycota</taxon>
        <taxon>Pezizomycotina</taxon>
        <taxon>Sordariomycetes</taxon>
        <taxon>Sordariomycetidae</taxon>
        <taxon>Sordariales</taxon>
        <taxon>Sordariaceae</taxon>
        <taxon>Neurospora</taxon>
    </lineage>
</organism>
<dbReference type="Proteomes" id="UP001278500">
    <property type="component" value="Unassembled WGS sequence"/>
</dbReference>
<sequence length="366" mass="40523">MVLYADRGPNVAAAVITMFMLSLRITGLTLSYRCIACGFTGIGATNATLALPENQKYREIGLFWFFIFEVFYCVNIIPVKLSISLALIRIAENRKGYIYVQYGIMTMFTIMNMIAGFYIIFQCNPVSAAWDTDALQDGAKCNPAEYMADIYYATTAVNIFTDWATAFMPIPLLWNVQLSRNTKISVICVLGLGFFASISACVRLKYTVNLTAQDDYLYALADIVIWGYAENGMGLIVGCTMTLRPLLREILHLGGDTSHKQSNGTSGGRYGFGTNYAQRRTNQHITIDDDDGAQPSESREHVSSSDTYGNGITLTQISCTGRGHQEEDFSSHSFDTESQKKILIGDDDGAAGGIMVTRDFKLFRND</sequence>
<evidence type="ECO:0000256" key="5">
    <source>
        <dbReference type="ARBA" id="ARBA00038359"/>
    </source>
</evidence>
<feature type="transmembrane region" description="Helical" evidence="7">
    <location>
        <begin position="186"/>
        <end position="206"/>
    </location>
</feature>
<evidence type="ECO:0000256" key="4">
    <source>
        <dbReference type="ARBA" id="ARBA00023136"/>
    </source>
</evidence>
<dbReference type="InterPro" id="IPR049326">
    <property type="entry name" value="Rhodopsin_dom_fungi"/>
</dbReference>
<evidence type="ECO:0000256" key="6">
    <source>
        <dbReference type="SAM" id="MobiDB-lite"/>
    </source>
</evidence>
<proteinExistence type="inferred from homology"/>
<keyword evidence="4 7" id="KW-0472">Membrane</keyword>
<reference evidence="9" key="1">
    <citation type="journal article" date="2023" name="Mol. Phylogenet. Evol.">
        <title>Genome-scale phylogeny and comparative genomics of the fungal order Sordariales.</title>
        <authorList>
            <person name="Hensen N."/>
            <person name="Bonometti L."/>
            <person name="Westerberg I."/>
            <person name="Brannstrom I.O."/>
            <person name="Guillou S."/>
            <person name="Cros-Aarteil S."/>
            <person name="Calhoun S."/>
            <person name="Haridas S."/>
            <person name="Kuo A."/>
            <person name="Mondo S."/>
            <person name="Pangilinan J."/>
            <person name="Riley R."/>
            <person name="LaButti K."/>
            <person name="Andreopoulos B."/>
            <person name="Lipzen A."/>
            <person name="Chen C."/>
            <person name="Yan M."/>
            <person name="Daum C."/>
            <person name="Ng V."/>
            <person name="Clum A."/>
            <person name="Steindorff A."/>
            <person name="Ohm R.A."/>
            <person name="Martin F."/>
            <person name="Silar P."/>
            <person name="Natvig D.O."/>
            <person name="Lalanne C."/>
            <person name="Gautier V."/>
            <person name="Ament-Velasquez S.L."/>
            <person name="Kruys A."/>
            <person name="Hutchinson M.I."/>
            <person name="Powell A.J."/>
            <person name="Barry K."/>
            <person name="Miller A.N."/>
            <person name="Grigoriev I.V."/>
            <person name="Debuchy R."/>
            <person name="Gladieux P."/>
            <person name="Hiltunen Thoren M."/>
            <person name="Johannesson H."/>
        </authorList>
    </citation>
    <scope>NUCLEOTIDE SEQUENCE</scope>
    <source>
        <strain evidence="9">CBS 560.94</strain>
    </source>
</reference>
<protein>
    <recommendedName>
        <fullName evidence="8">Rhodopsin domain-containing protein</fullName>
    </recommendedName>
</protein>
<comment type="caution">
    <text evidence="9">The sequence shown here is derived from an EMBL/GenBank/DDBJ whole genome shotgun (WGS) entry which is preliminary data.</text>
</comment>
<reference evidence="9" key="2">
    <citation type="submission" date="2023-06" db="EMBL/GenBank/DDBJ databases">
        <authorList>
            <consortium name="Lawrence Berkeley National Laboratory"/>
            <person name="Haridas S."/>
            <person name="Hensen N."/>
            <person name="Bonometti L."/>
            <person name="Westerberg I."/>
            <person name="Brannstrom I.O."/>
            <person name="Guillou S."/>
            <person name="Cros-Aarteil S."/>
            <person name="Calhoun S."/>
            <person name="Kuo A."/>
            <person name="Mondo S."/>
            <person name="Pangilinan J."/>
            <person name="Riley R."/>
            <person name="Labutti K."/>
            <person name="Andreopoulos B."/>
            <person name="Lipzen A."/>
            <person name="Chen C."/>
            <person name="Yanf M."/>
            <person name="Daum C."/>
            <person name="Ng V."/>
            <person name="Clum A."/>
            <person name="Steindorff A."/>
            <person name="Ohm R."/>
            <person name="Martin F."/>
            <person name="Silar P."/>
            <person name="Natvig D."/>
            <person name="Lalanne C."/>
            <person name="Gautier V."/>
            <person name="Ament-Velasquez S.L."/>
            <person name="Kruys A."/>
            <person name="Hutchinson M.I."/>
            <person name="Powell A.J."/>
            <person name="Barry K."/>
            <person name="Miller A.N."/>
            <person name="Grigoriev I.V."/>
            <person name="Debuchy R."/>
            <person name="Gladieux P."/>
            <person name="Thoren M.H."/>
            <person name="Johannesson H."/>
        </authorList>
    </citation>
    <scope>NUCLEOTIDE SEQUENCE</scope>
    <source>
        <strain evidence="9">CBS 560.94</strain>
    </source>
</reference>
<dbReference type="PANTHER" id="PTHR33048:SF31">
    <property type="entry name" value="INTEGRAL MEMBRANE PROTEIN"/>
    <property type="match status" value="1"/>
</dbReference>
<dbReference type="EMBL" id="JAUEPP010000001">
    <property type="protein sequence ID" value="KAK3354219.1"/>
    <property type="molecule type" value="Genomic_DNA"/>
</dbReference>
<feature type="transmembrane region" description="Helical" evidence="7">
    <location>
        <begin position="30"/>
        <end position="51"/>
    </location>
</feature>
<evidence type="ECO:0000256" key="1">
    <source>
        <dbReference type="ARBA" id="ARBA00004141"/>
    </source>
</evidence>
<feature type="region of interest" description="Disordered" evidence="6">
    <location>
        <begin position="287"/>
        <end position="311"/>
    </location>
</feature>
<keyword evidence="2 7" id="KW-0812">Transmembrane</keyword>
<dbReference type="RefSeq" id="XP_062685597.1">
    <property type="nucleotide sequence ID" value="XM_062827907.1"/>
</dbReference>
<evidence type="ECO:0000313" key="10">
    <source>
        <dbReference type="Proteomes" id="UP001278500"/>
    </source>
</evidence>
<dbReference type="GeneID" id="87865061"/>
<keyword evidence="3 7" id="KW-1133">Transmembrane helix</keyword>
<comment type="similarity">
    <text evidence="5">Belongs to the SAT4 family.</text>
</comment>
<evidence type="ECO:0000313" key="9">
    <source>
        <dbReference type="EMBL" id="KAK3354219.1"/>
    </source>
</evidence>
<dbReference type="PANTHER" id="PTHR33048">
    <property type="entry name" value="PTH11-LIKE INTEGRAL MEMBRANE PROTEIN (AFU_ORTHOLOGUE AFUA_5G11245)"/>
    <property type="match status" value="1"/>
</dbReference>
<comment type="subcellular location">
    <subcellularLocation>
        <location evidence="1">Membrane</location>
        <topology evidence="1">Multi-pass membrane protein</topology>
    </subcellularLocation>
</comment>
<evidence type="ECO:0000256" key="7">
    <source>
        <dbReference type="SAM" id="Phobius"/>
    </source>
</evidence>